<gene>
    <name evidence="1" type="ORF">A3E29_01245</name>
</gene>
<sequence>MKLNSYKELIVWQKSIELVNEIYGLSSQMQRAAVIIPSNIAEGYRRNHRAEFIQFLAIAISSAAELETQLIICKQQYTDIDYSKAEALLDEIQRMLYVMISKLKDK</sequence>
<reference evidence="1 2" key="1">
    <citation type="journal article" date="2016" name="Nat. Commun.">
        <title>Thousands of microbial genomes shed light on interconnected biogeochemical processes in an aquifer system.</title>
        <authorList>
            <person name="Anantharaman K."/>
            <person name="Brown C.T."/>
            <person name="Hug L.A."/>
            <person name="Sharon I."/>
            <person name="Castelle C.J."/>
            <person name="Probst A.J."/>
            <person name="Thomas B.C."/>
            <person name="Singh A."/>
            <person name="Wilkins M.J."/>
            <person name="Karaoz U."/>
            <person name="Brodie E.L."/>
            <person name="Williams K.H."/>
            <person name="Hubbard S.S."/>
            <person name="Banfield J.F."/>
        </authorList>
    </citation>
    <scope>NUCLEOTIDE SEQUENCE [LARGE SCALE GENOMIC DNA]</scope>
</reference>
<dbReference type="Gene3D" id="1.20.1440.60">
    <property type="entry name" value="23S rRNA-intervening sequence"/>
    <property type="match status" value="1"/>
</dbReference>
<dbReference type="AlphaFoldDB" id="A0A1F5PLF1"/>
<evidence type="ECO:0000313" key="1">
    <source>
        <dbReference type="EMBL" id="OGE90785.1"/>
    </source>
</evidence>
<dbReference type="EMBL" id="MFEY01000004">
    <property type="protein sequence ID" value="OGE90785.1"/>
    <property type="molecule type" value="Genomic_DNA"/>
</dbReference>
<proteinExistence type="predicted"/>
<dbReference type="CDD" id="cd16377">
    <property type="entry name" value="23S_rRNA_IVP_like"/>
    <property type="match status" value="1"/>
</dbReference>
<dbReference type="Proteomes" id="UP000177682">
    <property type="component" value="Unassembled WGS sequence"/>
</dbReference>
<dbReference type="Pfam" id="PF05635">
    <property type="entry name" value="23S_rRNA_IVP"/>
    <property type="match status" value="1"/>
</dbReference>
<dbReference type="PANTHER" id="PTHR38471:SF2">
    <property type="entry name" value="FOUR HELIX BUNDLE PROTEIN"/>
    <property type="match status" value="1"/>
</dbReference>
<evidence type="ECO:0000313" key="2">
    <source>
        <dbReference type="Proteomes" id="UP000177682"/>
    </source>
</evidence>
<dbReference type="SUPFAM" id="SSF158446">
    <property type="entry name" value="IVS-encoded protein-like"/>
    <property type="match status" value="1"/>
</dbReference>
<evidence type="ECO:0008006" key="3">
    <source>
        <dbReference type="Google" id="ProtNLM"/>
    </source>
</evidence>
<accession>A0A1F5PLF1</accession>
<dbReference type="NCBIfam" id="TIGR02436">
    <property type="entry name" value="four helix bundle protein"/>
    <property type="match status" value="1"/>
</dbReference>
<comment type="caution">
    <text evidence="1">The sequence shown here is derived from an EMBL/GenBank/DDBJ whole genome shotgun (WGS) entry which is preliminary data.</text>
</comment>
<dbReference type="PANTHER" id="PTHR38471">
    <property type="entry name" value="FOUR HELIX BUNDLE PROTEIN"/>
    <property type="match status" value="1"/>
</dbReference>
<organism evidence="1 2">
    <name type="scientific">Candidatus Doudnabacteria bacterium RIFCSPHIGHO2_12_FULL_48_16</name>
    <dbReference type="NCBI Taxonomy" id="1817838"/>
    <lineage>
        <taxon>Bacteria</taxon>
        <taxon>Candidatus Doudnaibacteriota</taxon>
    </lineage>
</organism>
<name>A0A1F5PLF1_9BACT</name>
<dbReference type="InterPro" id="IPR036583">
    <property type="entry name" value="23S_rRNA_IVS_sf"/>
</dbReference>
<dbReference type="InterPro" id="IPR012657">
    <property type="entry name" value="23S_rRNA-intervening_sequence"/>
</dbReference>
<protein>
    <recommendedName>
        <fullName evidence="3">Four helix bundle protein</fullName>
    </recommendedName>
</protein>